<dbReference type="InterPro" id="IPR018389">
    <property type="entry name" value="DctP_fam"/>
</dbReference>
<dbReference type="PANTHER" id="PTHR33376">
    <property type="match status" value="1"/>
</dbReference>
<protein>
    <submittedName>
        <fullName evidence="5">ABC transporter substrate-binding protein</fullName>
    </submittedName>
</protein>
<dbReference type="Gene3D" id="3.40.190.170">
    <property type="entry name" value="Bacterial extracellular solute-binding protein, family 7"/>
    <property type="match status" value="1"/>
</dbReference>
<dbReference type="Pfam" id="PF03480">
    <property type="entry name" value="DctP"/>
    <property type="match status" value="1"/>
</dbReference>
<dbReference type="GO" id="GO:0031317">
    <property type="term" value="C:tripartite ATP-independent periplasmic transporter complex"/>
    <property type="evidence" value="ECO:0007669"/>
    <property type="project" value="InterPro"/>
</dbReference>
<gene>
    <name evidence="5" type="ORF">EGC77_05380</name>
    <name evidence="4" type="ORF">EGC80_21700</name>
</gene>
<evidence type="ECO:0000256" key="2">
    <source>
        <dbReference type="PIRSR" id="PIRSR039026-1"/>
    </source>
</evidence>
<dbReference type="InterPro" id="IPR038404">
    <property type="entry name" value="TRAP_DctP_sf"/>
</dbReference>
<keyword evidence="1" id="KW-0732">Signal</keyword>
<dbReference type="RefSeq" id="WP_124012097.1">
    <property type="nucleotide sequence ID" value="NZ_CP034073.1"/>
</dbReference>
<accession>A0A3N4EE64</accession>
<dbReference type="EMBL" id="CP034073">
    <property type="protein sequence ID" value="AZG37220.1"/>
    <property type="molecule type" value="Genomic_DNA"/>
</dbReference>
<dbReference type="EMBL" id="RKKB01000001">
    <property type="protein sequence ID" value="RPA35076.1"/>
    <property type="molecule type" value="Genomic_DNA"/>
</dbReference>
<dbReference type="Proteomes" id="UP000273778">
    <property type="component" value="Chromosome"/>
</dbReference>
<dbReference type="Gene3D" id="3.40.190.10">
    <property type="entry name" value="Periplasmic binding protein-like II"/>
    <property type="match status" value="1"/>
</dbReference>
<dbReference type="GO" id="GO:0055085">
    <property type="term" value="P:transmembrane transport"/>
    <property type="evidence" value="ECO:0007669"/>
    <property type="project" value="InterPro"/>
</dbReference>
<evidence type="ECO:0000256" key="1">
    <source>
        <dbReference type="ARBA" id="ARBA00022729"/>
    </source>
</evidence>
<feature type="binding site" evidence="3">
    <location>
        <position position="225"/>
    </location>
    <ligand>
        <name>Na(+)</name>
        <dbReference type="ChEBI" id="CHEBI:29101"/>
    </ligand>
</feature>
<keyword evidence="6" id="KW-1185">Reference proteome</keyword>
<dbReference type="InterPro" id="IPR026289">
    <property type="entry name" value="SBP_TakP-like"/>
</dbReference>
<feature type="binding site" evidence="2">
    <location>
        <position position="186"/>
    </location>
    <ligand>
        <name>substrate</name>
    </ligand>
</feature>
<feature type="binding site" evidence="2">
    <location>
        <position position="165"/>
    </location>
    <ligand>
        <name>substrate</name>
    </ligand>
</feature>
<dbReference type="OrthoDB" id="9769667at2"/>
<proteinExistence type="predicted"/>
<evidence type="ECO:0000313" key="5">
    <source>
        <dbReference type="EMBL" id="RPA35076.1"/>
    </source>
</evidence>
<evidence type="ECO:0000313" key="7">
    <source>
        <dbReference type="Proteomes" id="UP000278855"/>
    </source>
</evidence>
<dbReference type="Proteomes" id="UP000278855">
    <property type="component" value="Unassembled WGS sequence"/>
</dbReference>
<dbReference type="PROSITE" id="PS51257">
    <property type="entry name" value="PROKAR_LIPOPROTEIN"/>
    <property type="match status" value="1"/>
</dbReference>
<reference evidence="4 6" key="1">
    <citation type="submission" date="2018-11" db="EMBL/GenBank/DDBJ databases">
        <title>Shewanella sp. M2.</title>
        <authorList>
            <person name="Hwang Y.J."/>
            <person name="Hwang C.Y."/>
        </authorList>
    </citation>
    <scope>NUCLEOTIDE SEQUENCE [LARGE SCALE GENOMIC DNA]</scope>
    <source>
        <strain evidence="4 6">M2</strain>
    </source>
</reference>
<dbReference type="NCBIfam" id="NF037995">
    <property type="entry name" value="TRAP_S1"/>
    <property type="match status" value="1"/>
</dbReference>
<dbReference type="KEGG" id="spsr:EGC80_21700"/>
<reference evidence="7" key="2">
    <citation type="submission" date="2018-11" db="EMBL/GenBank/DDBJ databases">
        <title>Shewanella sp. R106.</title>
        <authorList>
            <person name="Hwang Y.J."/>
            <person name="Hwang C.Y."/>
        </authorList>
    </citation>
    <scope>NUCLEOTIDE SEQUENCE [LARGE SCALE GENOMIC DNA]</scope>
    <source>
        <strain evidence="7">R106</strain>
    </source>
</reference>
<evidence type="ECO:0000256" key="3">
    <source>
        <dbReference type="PIRSR" id="PIRSR039026-2"/>
    </source>
</evidence>
<sequence length="374" mass="41471">MSKVIQTCWLMGLTLLLGCQQETPSKTNSLSQIDQPPLQVIEWRLATSWPKNLAGLGMAPERFAQLVNKMSNGRLVINVYGAGELMPALSVFDAVSNGTIEMAHSAAYYWKEKAPAAQFFSSIPFGLTAQQMNAWLHYGGGMELWEEVYQPFGILPLAGGNTGMQMGGWFNKIIATPEDFKGLKMRLPGIGGEVFKKLGGIPVTALAGRELYGALQTGAIDAAEWVGPYNDLPLGLDQVAKYYYYPGWHEPGSTMEFLINKQAFSTLPDDLQAIVKVAARAINQDMLDDYTQGHIAAMDILLNEHHVQVKPFPNAVIRALKQARNEVLDHEAAKDVLFNKVLESYIANEKSVKRYFSYTEDALSRFELDAQQQE</sequence>
<dbReference type="PANTHER" id="PTHR33376:SF5">
    <property type="entry name" value="EXTRACYTOPLASMIC SOLUTE RECEPTOR PROTEIN"/>
    <property type="match status" value="1"/>
</dbReference>
<organism evidence="5 7">
    <name type="scientific">Shewanella psychromarinicola</name>
    <dbReference type="NCBI Taxonomy" id="2487742"/>
    <lineage>
        <taxon>Bacteria</taxon>
        <taxon>Pseudomonadati</taxon>
        <taxon>Pseudomonadota</taxon>
        <taxon>Gammaproteobacteria</taxon>
        <taxon>Alteromonadales</taxon>
        <taxon>Shewanellaceae</taxon>
        <taxon>Shewanella</taxon>
    </lineage>
</organism>
<reference evidence="5" key="3">
    <citation type="submission" date="2018-11" db="EMBL/GenBank/DDBJ databases">
        <authorList>
            <person name="Hwang Y.J."/>
            <person name="Hwang C.Y."/>
        </authorList>
    </citation>
    <scope>NUCLEOTIDE SEQUENCE</scope>
    <source>
        <strain evidence="5">R106</strain>
    </source>
</reference>
<evidence type="ECO:0000313" key="6">
    <source>
        <dbReference type="Proteomes" id="UP000273778"/>
    </source>
</evidence>
<evidence type="ECO:0000313" key="4">
    <source>
        <dbReference type="EMBL" id="AZG37220.1"/>
    </source>
</evidence>
<keyword evidence="3" id="KW-0479">Metal-binding</keyword>
<dbReference type="AlphaFoldDB" id="A0A3N4EE64"/>
<dbReference type="PIRSF" id="PIRSF039026">
    <property type="entry name" value="SiaP"/>
    <property type="match status" value="1"/>
</dbReference>
<dbReference type="GO" id="GO:0046872">
    <property type="term" value="F:metal ion binding"/>
    <property type="evidence" value="ECO:0007669"/>
    <property type="project" value="UniProtKB-KW"/>
</dbReference>
<feature type="binding site" evidence="3">
    <location>
        <position position="224"/>
    </location>
    <ligand>
        <name>substrate</name>
    </ligand>
</feature>
<feature type="binding site" evidence="3">
    <location>
        <position position="250"/>
    </location>
    <ligand>
        <name>substrate</name>
    </ligand>
</feature>
<name>A0A3N4EE64_9GAMM</name>